<dbReference type="EMBL" id="FJOG01000011">
    <property type="protein sequence ID" value="CZR57981.1"/>
    <property type="molecule type" value="Genomic_DNA"/>
</dbReference>
<evidence type="ECO:0000313" key="2">
    <source>
        <dbReference type="Proteomes" id="UP000184330"/>
    </source>
</evidence>
<dbReference type="AlphaFoldDB" id="A0A1L7WYZ1"/>
<proteinExistence type="predicted"/>
<dbReference type="Proteomes" id="UP000184330">
    <property type="component" value="Unassembled WGS sequence"/>
</dbReference>
<name>A0A1L7WYZ1_9HELO</name>
<gene>
    <name evidence="1" type="ORF">PAC_07871</name>
</gene>
<organism evidence="1 2">
    <name type="scientific">Phialocephala subalpina</name>
    <dbReference type="NCBI Taxonomy" id="576137"/>
    <lineage>
        <taxon>Eukaryota</taxon>
        <taxon>Fungi</taxon>
        <taxon>Dikarya</taxon>
        <taxon>Ascomycota</taxon>
        <taxon>Pezizomycotina</taxon>
        <taxon>Leotiomycetes</taxon>
        <taxon>Helotiales</taxon>
        <taxon>Mollisiaceae</taxon>
        <taxon>Phialocephala</taxon>
        <taxon>Phialocephala fortinii species complex</taxon>
    </lineage>
</organism>
<reference evidence="1 2" key="1">
    <citation type="submission" date="2016-03" db="EMBL/GenBank/DDBJ databases">
        <authorList>
            <person name="Ploux O."/>
        </authorList>
    </citation>
    <scope>NUCLEOTIDE SEQUENCE [LARGE SCALE GENOMIC DNA]</scope>
    <source>
        <strain evidence="1 2">UAMH 11012</strain>
    </source>
</reference>
<accession>A0A1L7WYZ1</accession>
<protein>
    <submittedName>
        <fullName evidence="1">Uncharacterized protein</fullName>
    </submittedName>
</protein>
<dbReference type="OrthoDB" id="1937642at2759"/>
<keyword evidence="2" id="KW-1185">Reference proteome</keyword>
<evidence type="ECO:0000313" key="1">
    <source>
        <dbReference type="EMBL" id="CZR57981.1"/>
    </source>
</evidence>
<dbReference type="STRING" id="576137.A0A1L7WYZ1"/>
<sequence length="406" mass="44228">MSPILNAVFELRARANHSNFATSTNELRQQWTEPTDVFSVLLLLGGDIVNKALAQLSGTVLTPVTFSFGWVSYAVTTFLASVGEVKLMPSATESPCLVITAKNGYFRSNSSWVISRVLSDYESWMDPAVRTRLEKMLDERQHYMRLKTRKGTKVPRPRQTGLCISIYEPSKAQTAGEPAHDLVYWTGLGVAVLQLVTAAIPIEACLNGETRNGLAARSSQNTYVLTRGIGAQHAIVILGNGRGLNLEDLAVAGQIRYACSDAVTRTCLAGISALWVSLLVTAAGVKTNTWFLLAVGGIGIVQNVLVAGCRRDPSALGVHLEFREVIGEMTAMDALIALEDKYTKVGRSLLPIFFPGKLLPEEVARWDALKAKAIQEAEAARLDMQGRPIAEPPESWTVHAKTFEKT</sequence>